<protein>
    <submittedName>
        <fullName evidence="2">Long-chain acyl-CoA synthetase</fullName>
    </submittedName>
</protein>
<evidence type="ECO:0000313" key="2">
    <source>
        <dbReference type="EMBL" id="EJJ08847.1"/>
    </source>
</evidence>
<accession>J1SD80</accession>
<feature type="region of interest" description="Disordered" evidence="1">
    <location>
        <begin position="1"/>
        <end position="43"/>
    </location>
</feature>
<feature type="compositionally biased region" description="Basic and acidic residues" evidence="1">
    <location>
        <begin position="24"/>
        <end position="41"/>
    </location>
</feature>
<feature type="compositionally biased region" description="Basic and acidic residues" evidence="1">
    <location>
        <begin position="134"/>
        <end position="165"/>
    </location>
</feature>
<feature type="compositionally biased region" description="Basic and acidic residues" evidence="1">
    <location>
        <begin position="85"/>
        <end position="101"/>
    </location>
</feature>
<proteinExistence type="predicted"/>
<reference evidence="2" key="1">
    <citation type="journal article" date="2012" name="J. Bacteriol.">
        <title>Genome Sequence of Streptomyces auratus Strain AGR0001, a Phoslactomycin-Producing Actinomycete.</title>
        <authorList>
            <person name="Han X."/>
            <person name="Li M."/>
            <person name="Ding Z."/>
            <person name="Zhao J."/>
            <person name="Ji K."/>
            <person name="Wen M."/>
            <person name="Lu T."/>
        </authorList>
    </citation>
    <scope>NUCLEOTIDE SEQUENCE [LARGE SCALE GENOMIC DNA]</scope>
    <source>
        <strain evidence="2">AGR0001</strain>
    </source>
</reference>
<feature type="compositionally biased region" description="Acidic residues" evidence="1">
    <location>
        <begin position="198"/>
        <end position="211"/>
    </location>
</feature>
<dbReference type="AlphaFoldDB" id="J1SD80"/>
<evidence type="ECO:0000256" key="1">
    <source>
        <dbReference type="SAM" id="MobiDB-lite"/>
    </source>
</evidence>
<feature type="compositionally biased region" description="Basic and acidic residues" evidence="1">
    <location>
        <begin position="212"/>
        <end position="235"/>
    </location>
</feature>
<feature type="compositionally biased region" description="Basic residues" evidence="1">
    <location>
        <begin position="102"/>
        <end position="113"/>
    </location>
</feature>
<dbReference type="eggNOG" id="ENOG5034C59">
    <property type="taxonomic scope" value="Bacteria"/>
</dbReference>
<gene>
    <name evidence="2" type="ORF">SU9_01540</name>
</gene>
<feature type="region of interest" description="Disordered" evidence="1">
    <location>
        <begin position="62"/>
        <end position="250"/>
    </location>
</feature>
<dbReference type="EMBL" id="AJGV01000011">
    <property type="protein sequence ID" value="EJJ08847.1"/>
    <property type="molecule type" value="Genomic_DNA"/>
</dbReference>
<dbReference type="HOGENOM" id="CLU_972907_0_0_11"/>
<comment type="caution">
    <text evidence="2">The sequence shown here is derived from an EMBL/GenBank/DDBJ whole genome shotgun (WGS) entry which is preliminary data.</text>
</comment>
<sequence length="286" mass="32331">MPSSPPSRHSPGLRRTGLQAPDQLAEREGDHEIEQPGDQDRGQALVLIERVPAEVGQFELGEGQPQQIHQRGILGQQDQFVGQRRQHDTERLRNDDGDHRPPVRHSQRTRRLRLPLGHRLNSGPDGLGHVRRAHQPERQHHRDVHIERDLEGQRHTETERDEHQQTGDPAEEFDIGDGDPAVGRHGRQPHQREHQTECEAEAEAEQGVEDGIDQRRGDDLGKQRLGDLDIEERHPQLVPVGDQREDHHGDDQDAVLHAADDPRALSFGYGHGGRPQLCGVVPNHFL</sequence>
<organism evidence="2">
    <name type="scientific">Streptomyces auratus AGR0001</name>
    <dbReference type="NCBI Taxonomy" id="1160718"/>
    <lineage>
        <taxon>Bacteria</taxon>
        <taxon>Bacillati</taxon>
        <taxon>Actinomycetota</taxon>
        <taxon>Actinomycetes</taxon>
        <taxon>Kitasatosporales</taxon>
        <taxon>Streptomycetaceae</taxon>
        <taxon>Streptomyces</taxon>
    </lineage>
</organism>
<name>J1SD80_9ACTN</name>